<dbReference type="GO" id="GO:0052905">
    <property type="term" value="F:tRNA (guanosine(9)-N1)-methyltransferase activity"/>
    <property type="evidence" value="ECO:0007669"/>
    <property type="project" value="UniProtKB-EC"/>
</dbReference>
<dbReference type="OrthoDB" id="278300at2759"/>
<comment type="caution">
    <text evidence="11">The sequence shown here is derived from an EMBL/GenBank/DDBJ whole genome shotgun (WGS) entry which is preliminary data.</text>
</comment>
<evidence type="ECO:0000256" key="3">
    <source>
        <dbReference type="ARBA" id="ARBA00022603"/>
    </source>
</evidence>
<accession>A0A9P8XUV4</accession>
<dbReference type="GO" id="GO:0005634">
    <property type="term" value="C:nucleus"/>
    <property type="evidence" value="ECO:0007669"/>
    <property type="project" value="TreeGrafter"/>
</dbReference>
<dbReference type="InterPro" id="IPR007356">
    <property type="entry name" value="tRNA_m1G_MeTrfase_euk"/>
</dbReference>
<evidence type="ECO:0000259" key="10">
    <source>
        <dbReference type="PROSITE" id="PS51675"/>
    </source>
</evidence>
<gene>
    <name evidence="11" type="ORF">B0I36DRAFT_335747</name>
</gene>
<feature type="compositionally biased region" description="Basic and acidic residues" evidence="9">
    <location>
        <begin position="139"/>
        <end position="149"/>
    </location>
</feature>
<dbReference type="PANTHER" id="PTHR13563">
    <property type="entry name" value="TRNA (GUANINE-9-) METHYLTRANSFERASE"/>
    <property type="match status" value="1"/>
</dbReference>
<evidence type="ECO:0000313" key="12">
    <source>
        <dbReference type="Proteomes" id="UP000756346"/>
    </source>
</evidence>
<dbReference type="InterPro" id="IPR028564">
    <property type="entry name" value="MT_TRM10-typ"/>
</dbReference>
<evidence type="ECO:0000256" key="6">
    <source>
        <dbReference type="ARBA" id="ARBA00031792"/>
    </source>
</evidence>
<organism evidence="11 12">
    <name type="scientific">Microdochium trichocladiopsis</name>
    <dbReference type="NCBI Taxonomy" id="1682393"/>
    <lineage>
        <taxon>Eukaryota</taxon>
        <taxon>Fungi</taxon>
        <taxon>Dikarya</taxon>
        <taxon>Ascomycota</taxon>
        <taxon>Pezizomycotina</taxon>
        <taxon>Sordariomycetes</taxon>
        <taxon>Xylariomycetidae</taxon>
        <taxon>Xylariales</taxon>
        <taxon>Microdochiaceae</taxon>
        <taxon>Microdochium</taxon>
    </lineage>
</organism>
<proteinExistence type="predicted"/>
<dbReference type="EMBL" id="JAGTJQ010000011">
    <property type="protein sequence ID" value="KAH7018325.1"/>
    <property type="molecule type" value="Genomic_DNA"/>
</dbReference>
<keyword evidence="4" id="KW-0808">Transferase</keyword>
<dbReference type="EC" id="2.1.1.221" evidence="1"/>
<dbReference type="GO" id="GO:0000049">
    <property type="term" value="F:tRNA binding"/>
    <property type="evidence" value="ECO:0007669"/>
    <property type="project" value="TreeGrafter"/>
</dbReference>
<protein>
    <recommendedName>
        <fullName evidence="2">tRNA (guanine(9)-N1)-methyltransferase</fullName>
        <ecNumber evidence="1">2.1.1.221</ecNumber>
    </recommendedName>
    <alternativeName>
        <fullName evidence="7">tRNA methyltransferase 10</fullName>
    </alternativeName>
    <alternativeName>
        <fullName evidence="6">tRNA(m1G9)-methyltransferase</fullName>
    </alternativeName>
</protein>
<dbReference type="GO" id="GO:0002939">
    <property type="term" value="P:tRNA N1-guanine methylation"/>
    <property type="evidence" value="ECO:0007669"/>
    <property type="project" value="TreeGrafter"/>
</dbReference>
<feature type="region of interest" description="Disordered" evidence="9">
    <location>
        <begin position="306"/>
        <end position="333"/>
    </location>
</feature>
<keyword evidence="5" id="KW-0949">S-adenosyl-L-methionine</keyword>
<dbReference type="RefSeq" id="XP_046006592.1">
    <property type="nucleotide sequence ID" value="XM_046155519.1"/>
</dbReference>
<evidence type="ECO:0000256" key="2">
    <source>
        <dbReference type="ARBA" id="ARBA00020451"/>
    </source>
</evidence>
<feature type="region of interest" description="Disordered" evidence="9">
    <location>
        <begin position="85"/>
        <end position="165"/>
    </location>
</feature>
<evidence type="ECO:0000256" key="5">
    <source>
        <dbReference type="ARBA" id="ARBA00022691"/>
    </source>
</evidence>
<dbReference type="InterPro" id="IPR038459">
    <property type="entry name" value="MT_TRM10-typ_sf"/>
</dbReference>
<feature type="compositionally biased region" description="Basic and acidic residues" evidence="9">
    <location>
        <begin position="94"/>
        <end position="106"/>
    </location>
</feature>
<evidence type="ECO:0000256" key="4">
    <source>
        <dbReference type="ARBA" id="ARBA00022679"/>
    </source>
</evidence>
<dbReference type="Gene3D" id="3.40.1280.30">
    <property type="match status" value="1"/>
</dbReference>
<sequence>MLSASLLRQWVKSPNVGRSIRHRSAILSYARPSTSPYECHGPRSRYQFTSRNLNIKAPRYNKARANMTSPAATNAAMAQPSEIVSAQDVPPIETHAESKGSKRPAEDEIEGEGSAPTAGGTPNDAPLSKNQLRKLKRQRLWEEKKADKKVLRKEKRHAKQERKREAKQAVIAAAVGEGKDPVLVVGQNKPAPKQPSTRVPITVVLDCQYEKYMLDKELVSMASQATRCYSDNKKARYRTNFVVSSFGGEMRHRFEQVLNNQYKNWKGVRFVEDDFVKAAHDANAFTAGPDGGEMIPSLQKAAEEGAEPDSVIVAKPPPPDSKKKAKLTAHAPAPELEAEDVDKSIVYLTADSPYTLERLEPNTTYVIGGIIDRNREKGLCYKVARERNVRTAKLPIGEFMVLQSRHVLATNHVMEIMLKWLELGDWGAAFMQVIPTRKGGKLRDGDDDDHDEVPQAPGGAAATEDEGNLADTEQGTTAEQLEKPAESSAVEKPVSSEQEPVVELEGDNSDAGLEKNALNQQRWSAPPVEFEEVPALGDGPKKDNVSKDI</sequence>
<feature type="region of interest" description="Disordered" evidence="9">
    <location>
        <begin position="439"/>
        <end position="549"/>
    </location>
</feature>
<dbReference type="Proteomes" id="UP000756346">
    <property type="component" value="Unassembled WGS sequence"/>
</dbReference>
<feature type="domain" description="SAM-dependent MTase TRM10-type" evidence="10">
    <location>
        <begin position="187"/>
        <end position="441"/>
    </location>
</feature>
<evidence type="ECO:0000256" key="1">
    <source>
        <dbReference type="ARBA" id="ARBA00012797"/>
    </source>
</evidence>
<dbReference type="GeneID" id="70185065"/>
<dbReference type="PROSITE" id="PS51675">
    <property type="entry name" value="SAM_MT_TRM10"/>
    <property type="match status" value="1"/>
</dbReference>
<keyword evidence="12" id="KW-1185">Reference proteome</keyword>
<keyword evidence="3" id="KW-0489">Methyltransferase</keyword>
<feature type="compositionally biased region" description="Basic residues" evidence="9">
    <location>
        <begin position="150"/>
        <end position="161"/>
    </location>
</feature>
<reference evidence="11" key="1">
    <citation type="journal article" date="2021" name="Nat. Commun.">
        <title>Genetic determinants of endophytism in the Arabidopsis root mycobiome.</title>
        <authorList>
            <person name="Mesny F."/>
            <person name="Miyauchi S."/>
            <person name="Thiergart T."/>
            <person name="Pickel B."/>
            <person name="Atanasova L."/>
            <person name="Karlsson M."/>
            <person name="Huettel B."/>
            <person name="Barry K.W."/>
            <person name="Haridas S."/>
            <person name="Chen C."/>
            <person name="Bauer D."/>
            <person name="Andreopoulos W."/>
            <person name="Pangilinan J."/>
            <person name="LaButti K."/>
            <person name="Riley R."/>
            <person name="Lipzen A."/>
            <person name="Clum A."/>
            <person name="Drula E."/>
            <person name="Henrissat B."/>
            <person name="Kohler A."/>
            <person name="Grigoriev I.V."/>
            <person name="Martin F.M."/>
            <person name="Hacquard S."/>
        </authorList>
    </citation>
    <scope>NUCLEOTIDE SEQUENCE</scope>
    <source>
        <strain evidence="11">MPI-CAGE-CH-0230</strain>
    </source>
</reference>
<evidence type="ECO:0000313" key="11">
    <source>
        <dbReference type="EMBL" id="KAH7018325.1"/>
    </source>
</evidence>
<name>A0A9P8XUV4_9PEZI</name>
<evidence type="ECO:0000256" key="8">
    <source>
        <dbReference type="ARBA" id="ARBA00048434"/>
    </source>
</evidence>
<dbReference type="AlphaFoldDB" id="A0A9P8XUV4"/>
<evidence type="ECO:0000256" key="9">
    <source>
        <dbReference type="SAM" id="MobiDB-lite"/>
    </source>
</evidence>
<feature type="compositionally biased region" description="Basic and acidic residues" evidence="9">
    <location>
        <begin position="539"/>
        <end position="549"/>
    </location>
</feature>
<dbReference type="CDD" id="cd18089">
    <property type="entry name" value="SPOUT_Trm10-like"/>
    <property type="match status" value="1"/>
</dbReference>
<dbReference type="PANTHER" id="PTHR13563:SF13">
    <property type="entry name" value="TRNA METHYLTRANSFERASE 10 HOMOLOG A"/>
    <property type="match status" value="1"/>
</dbReference>
<evidence type="ECO:0000256" key="7">
    <source>
        <dbReference type="ARBA" id="ARBA00032166"/>
    </source>
</evidence>
<comment type="catalytic activity">
    <reaction evidence="8">
        <text>guanosine(9) in tRNA + S-adenosyl-L-methionine = N(1)-methylguanosine(9) in tRNA + S-adenosyl-L-homocysteine + H(+)</text>
        <dbReference type="Rhea" id="RHEA:43156"/>
        <dbReference type="Rhea" id="RHEA-COMP:10367"/>
        <dbReference type="Rhea" id="RHEA-COMP:10368"/>
        <dbReference type="ChEBI" id="CHEBI:15378"/>
        <dbReference type="ChEBI" id="CHEBI:57856"/>
        <dbReference type="ChEBI" id="CHEBI:59789"/>
        <dbReference type="ChEBI" id="CHEBI:73542"/>
        <dbReference type="ChEBI" id="CHEBI:74269"/>
        <dbReference type="EC" id="2.1.1.221"/>
    </reaction>
</comment>